<dbReference type="InterPro" id="IPR012074">
    <property type="entry name" value="GAF_ANTAR"/>
</dbReference>
<dbReference type="Pfam" id="PF03861">
    <property type="entry name" value="ANTAR"/>
    <property type="match status" value="1"/>
</dbReference>
<accession>A0A2T0U6G8</accession>
<dbReference type="Pfam" id="PF13185">
    <property type="entry name" value="GAF_2"/>
    <property type="match status" value="1"/>
</dbReference>
<dbReference type="GO" id="GO:0003723">
    <property type="term" value="F:RNA binding"/>
    <property type="evidence" value="ECO:0007669"/>
    <property type="project" value="InterPro"/>
</dbReference>
<dbReference type="InterPro" id="IPR011006">
    <property type="entry name" value="CheY-like_superfamily"/>
</dbReference>
<dbReference type="SUPFAM" id="SSF55781">
    <property type="entry name" value="GAF domain-like"/>
    <property type="match status" value="1"/>
</dbReference>
<keyword evidence="3" id="KW-0805">Transcription regulation</keyword>
<proteinExistence type="predicted"/>
<dbReference type="Gene3D" id="1.10.10.10">
    <property type="entry name" value="Winged helix-like DNA-binding domain superfamily/Winged helix DNA-binding domain"/>
    <property type="match status" value="1"/>
</dbReference>
<dbReference type="Gene3D" id="3.30.450.40">
    <property type="match status" value="1"/>
</dbReference>
<keyword evidence="4" id="KW-0804">Transcription</keyword>
<evidence type="ECO:0000259" key="5">
    <source>
        <dbReference type="PROSITE" id="PS50921"/>
    </source>
</evidence>
<dbReference type="Proteomes" id="UP000237822">
    <property type="component" value="Unassembled WGS sequence"/>
</dbReference>
<keyword evidence="1" id="KW-0808">Transferase</keyword>
<dbReference type="InterPro" id="IPR036388">
    <property type="entry name" value="WH-like_DNA-bd_sf"/>
</dbReference>
<dbReference type="InterPro" id="IPR005561">
    <property type="entry name" value="ANTAR"/>
</dbReference>
<dbReference type="EMBL" id="PVTI01000027">
    <property type="protein sequence ID" value="PRY53482.1"/>
    <property type="molecule type" value="Genomic_DNA"/>
</dbReference>
<dbReference type="SMART" id="SM01012">
    <property type="entry name" value="ANTAR"/>
    <property type="match status" value="1"/>
</dbReference>
<dbReference type="RefSeq" id="WP_106298624.1">
    <property type="nucleotide sequence ID" value="NZ_PVTI01000027.1"/>
</dbReference>
<keyword evidence="2" id="KW-0418">Kinase</keyword>
<feature type="domain" description="ANTAR" evidence="5">
    <location>
        <begin position="165"/>
        <end position="226"/>
    </location>
</feature>
<evidence type="ECO:0000256" key="3">
    <source>
        <dbReference type="ARBA" id="ARBA00023015"/>
    </source>
</evidence>
<dbReference type="SUPFAM" id="SSF52172">
    <property type="entry name" value="CheY-like"/>
    <property type="match status" value="1"/>
</dbReference>
<evidence type="ECO:0000313" key="7">
    <source>
        <dbReference type="Proteomes" id="UP000237822"/>
    </source>
</evidence>
<organism evidence="6 7">
    <name type="scientific">Knoellia remsis</name>
    <dbReference type="NCBI Taxonomy" id="407159"/>
    <lineage>
        <taxon>Bacteria</taxon>
        <taxon>Bacillati</taxon>
        <taxon>Actinomycetota</taxon>
        <taxon>Actinomycetes</taxon>
        <taxon>Micrococcales</taxon>
        <taxon>Intrasporangiaceae</taxon>
        <taxon>Knoellia</taxon>
    </lineage>
</organism>
<reference evidence="6 7" key="1">
    <citation type="submission" date="2018-03" db="EMBL/GenBank/DDBJ databases">
        <title>Genomic Encyclopedia of Archaeal and Bacterial Type Strains, Phase II (KMG-II): from individual species to whole genera.</title>
        <authorList>
            <person name="Goeker M."/>
        </authorList>
    </citation>
    <scope>NUCLEOTIDE SEQUENCE [LARGE SCALE GENOMIC DNA]</scope>
    <source>
        <strain evidence="6 7">ATCC BAA-1496</strain>
    </source>
</reference>
<dbReference type="AlphaFoldDB" id="A0A2T0U6G8"/>
<evidence type="ECO:0000256" key="1">
    <source>
        <dbReference type="ARBA" id="ARBA00022679"/>
    </source>
</evidence>
<evidence type="ECO:0000256" key="4">
    <source>
        <dbReference type="ARBA" id="ARBA00023163"/>
    </source>
</evidence>
<sequence length="242" mass="26109">MSSSDGDHQPPTEPLDRWTRPFVIDDDRSGILRRLVEASLHHVDGAQYAGVTLLSTTGVRTPVRNDDLVARAATSQFRASQGPSLDATEDGEHHVVRSDDLAHDRRWPLLAEAANELGIRSAMSFGLTTGPDAMTSLNLYAPESDAFTGADEQLSTTLAAHALTALGAIDHARHLEQALEARDLIGQAKGILMERYRISDAAAFDLLVEASQRTNHKLRSVAGHLAETGELPVELPGITPRA</sequence>
<evidence type="ECO:0000313" key="6">
    <source>
        <dbReference type="EMBL" id="PRY53482.1"/>
    </source>
</evidence>
<name>A0A2T0U6G8_9MICO</name>
<dbReference type="PIRSF" id="PIRSF036625">
    <property type="entry name" value="GAF_ANTAR"/>
    <property type="match status" value="1"/>
</dbReference>
<gene>
    <name evidence="6" type="ORF">BCF74_12726</name>
</gene>
<protein>
    <submittedName>
        <fullName evidence="6">ANTAR domain-containing protein</fullName>
    </submittedName>
</protein>
<dbReference type="OrthoDB" id="3688893at2"/>
<evidence type="ECO:0000256" key="2">
    <source>
        <dbReference type="ARBA" id="ARBA00022777"/>
    </source>
</evidence>
<dbReference type="InterPro" id="IPR029016">
    <property type="entry name" value="GAF-like_dom_sf"/>
</dbReference>
<dbReference type="PROSITE" id="PS50921">
    <property type="entry name" value="ANTAR"/>
    <property type="match status" value="1"/>
</dbReference>
<dbReference type="GO" id="GO:0016301">
    <property type="term" value="F:kinase activity"/>
    <property type="evidence" value="ECO:0007669"/>
    <property type="project" value="UniProtKB-KW"/>
</dbReference>
<dbReference type="InterPro" id="IPR003018">
    <property type="entry name" value="GAF"/>
</dbReference>
<comment type="caution">
    <text evidence="6">The sequence shown here is derived from an EMBL/GenBank/DDBJ whole genome shotgun (WGS) entry which is preliminary data.</text>
</comment>
<keyword evidence="7" id="KW-1185">Reference proteome</keyword>